<proteinExistence type="predicted"/>
<reference evidence="1 2" key="1">
    <citation type="submission" date="2021-06" db="EMBL/GenBank/DDBJ databases">
        <authorList>
            <person name="Kallberg Y."/>
            <person name="Tangrot J."/>
            <person name="Rosling A."/>
        </authorList>
    </citation>
    <scope>NUCLEOTIDE SEQUENCE [LARGE SCALE GENOMIC DNA]</scope>
    <source>
        <strain evidence="1 2">120-4 pot B 10/14</strain>
    </source>
</reference>
<accession>A0ABN7UUW6</accession>
<evidence type="ECO:0000313" key="2">
    <source>
        <dbReference type="Proteomes" id="UP000789901"/>
    </source>
</evidence>
<name>A0ABN7UUW6_GIGMA</name>
<protein>
    <submittedName>
        <fullName evidence="1">40346_t:CDS:1</fullName>
    </submittedName>
</protein>
<sequence>CFGLNLFQSSKRLMEEASETLRNLPKHPKFVDLRPEAQNITENLPPILAFAVT</sequence>
<dbReference type="Proteomes" id="UP000789901">
    <property type="component" value="Unassembled WGS sequence"/>
</dbReference>
<evidence type="ECO:0000313" key="1">
    <source>
        <dbReference type="EMBL" id="CAG8680731.1"/>
    </source>
</evidence>
<comment type="caution">
    <text evidence="1">The sequence shown here is derived from an EMBL/GenBank/DDBJ whole genome shotgun (WGS) entry which is preliminary data.</text>
</comment>
<dbReference type="EMBL" id="CAJVQB010006263">
    <property type="protein sequence ID" value="CAG8680731.1"/>
    <property type="molecule type" value="Genomic_DNA"/>
</dbReference>
<organism evidence="1 2">
    <name type="scientific">Gigaspora margarita</name>
    <dbReference type="NCBI Taxonomy" id="4874"/>
    <lineage>
        <taxon>Eukaryota</taxon>
        <taxon>Fungi</taxon>
        <taxon>Fungi incertae sedis</taxon>
        <taxon>Mucoromycota</taxon>
        <taxon>Glomeromycotina</taxon>
        <taxon>Glomeromycetes</taxon>
        <taxon>Diversisporales</taxon>
        <taxon>Gigasporaceae</taxon>
        <taxon>Gigaspora</taxon>
    </lineage>
</organism>
<gene>
    <name evidence="1" type="ORF">GMARGA_LOCUS10944</name>
</gene>
<feature type="non-terminal residue" evidence="1">
    <location>
        <position position="1"/>
    </location>
</feature>
<keyword evidence="2" id="KW-1185">Reference proteome</keyword>